<feature type="domain" description="SMODS and SLOG-associating 2TM effector" evidence="2">
    <location>
        <begin position="187"/>
        <end position="308"/>
    </location>
</feature>
<feature type="transmembrane region" description="Helical" evidence="1">
    <location>
        <begin position="83"/>
        <end position="100"/>
    </location>
</feature>
<dbReference type="NCBIfam" id="NF033610">
    <property type="entry name" value="SLATT_3"/>
    <property type="match status" value="1"/>
</dbReference>
<evidence type="ECO:0000259" key="3">
    <source>
        <dbReference type="Pfam" id="PF18184"/>
    </source>
</evidence>
<keyword evidence="1" id="KW-0472">Membrane</keyword>
<organism evidence="4 5">
    <name type="scientific">Streptomyces tubercidicus</name>
    <dbReference type="NCBI Taxonomy" id="47759"/>
    <lineage>
        <taxon>Bacteria</taxon>
        <taxon>Bacillati</taxon>
        <taxon>Actinomycetota</taxon>
        <taxon>Actinomycetes</taxon>
        <taxon>Kitasatosporales</taxon>
        <taxon>Streptomycetaceae</taxon>
        <taxon>Streptomyces</taxon>
    </lineage>
</organism>
<dbReference type="Proteomes" id="UP000431826">
    <property type="component" value="Unassembled WGS sequence"/>
</dbReference>
<proteinExistence type="predicted"/>
<reference evidence="4 5" key="1">
    <citation type="submission" date="2019-12" db="EMBL/GenBank/DDBJ databases">
        <title>Whole genome shotgun sequence of Streptomyces tubercidicus NBRC 13090.</title>
        <authorList>
            <person name="Ichikawa N."/>
            <person name="Kimura A."/>
            <person name="Kitahashi Y."/>
            <person name="Komaki H."/>
            <person name="Tamura T."/>
        </authorList>
    </citation>
    <scope>NUCLEOTIDE SEQUENCE [LARGE SCALE GENOMIC DNA]</scope>
    <source>
        <strain evidence="4 5">NBRC 13090</strain>
    </source>
</reference>
<evidence type="ECO:0000259" key="2">
    <source>
        <dbReference type="Pfam" id="PF18181"/>
    </source>
</evidence>
<evidence type="ECO:0000256" key="1">
    <source>
        <dbReference type="SAM" id="Phobius"/>
    </source>
</evidence>
<accession>A0A640UXJ4</accession>
<sequence length="315" mass="34303">MAPSIGSTLPSYFGLMLRDARGRAAVSEGQTLGEADFPAVFRSADAASLSGQRRHMRGTKWRLLLAIVAAVCAVSSQDAAVTVVLLAFLATVYLEVWMLAERPERAWYDGRALAESAKTLSWRYAVAGEPFPATLPADHADRRFHERLEVLLREAPADSIVPVGSMAATRTMGELRRSPFAVRKGAYLAGRIADQQQWYGSKAAMNIALARRWRVGLIVVEGLGVLAAVLRLLKVIDFDLAGVLAAVLGAGAAWFAVRQYESLGRAYTFAATELSIVHQRLSATHLEPDWAQEVADAEEAISREHTMWRASRGAV</sequence>
<dbReference type="AlphaFoldDB" id="A0A640UXJ4"/>
<name>A0A640UXJ4_9ACTN</name>
<gene>
    <name evidence="4" type="ORF">Stube_38780</name>
</gene>
<feature type="domain" description="SMODS and SLOG-associating 2TM effector" evidence="3">
    <location>
        <begin position="38"/>
        <end position="184"/>
    </location>
</feature>
<dbReference type="InterPro" id="IPR041116">
    <property type="entry name" value="SLATT_3"/>
</dbReference>
<dbReference type="NCBIfam" id="NF033634">
    <property type="entry name" value="SLATT_1"/>
    <property type="match status" value="1"/>
</dbReference>
<evidence type="ECO:0000313" key="5">
    <source>
        <dbReference type="Proteomes" id="UP000431826"/>
    </source>
</evidence>
<comment type="caution">
    <text evidence="4">The sequence shown here is derived from an EMBL/GenBank/DDBJ whole genome shotgun (WGS) entry which is preliminary data.</text>
</comment>
<dbReference type="Pfam" id="PF18184">
    <property type="entry name" value="SLATT_3"/>
    <property type="match status" value="1"/>
</dbReference>
<dbReference type="Pfam" id="PF18181">
    <property type="entry name" value="SLATT_1"/>
    <property type="match status" value="1"/>
</dbReference>
<feature type="transmembrane region" description="Helical" evidence="1">
    <location>
        <begin position="240"/>
        <end position="257"/>
    </location>
</feature>
<evidence type="ECO:0000313" key="4">
    <source>
        <dbReference type="EMBL" id="GFE39205.1"/>
    </source>
</evidence>
<protein>
    <submittedName>
        <fullName evidence="4">Membrane protein</fullName>
    </submittedName>
</protein>
<dbReference type="EMBL" id="BLIR01000001">
    <property type="protein sequence ID" value="GFE39205.1"/>
    <property type="molecule type" value="Genomic_DNA"/>
</dbReference>
<keyword evidence="5" id="KW-1185">Reference proteome</keyword>
<keyword evidence="1" id="KW-1133">Transmembrane helix</keyword>
<dbReference type="InterPro" id="IPR040884">
    <property type="entry name" value="SLATT_1"/>
</dbReference>
<feature type="transmembrane region" description="Helical" evidence="1">
    <location>
        <begin position="215"/>
        <end position="234"/>
    </location>
</feature>
<keyword evidence="1" id="KW-0812">Transmembrane</keyword>